<comment type="subcellular location">
    <subcellularLocation>
        <location evidence="1">Nucleus</location>
    </subcellularLocation>
</comment>
<dbReference type="Pfam" id="PF10408">
    <property type="entry name" value="Ufd2P_core"/>
    <property type="match status" value="1"/>
</dbReference>
<evidence type="ECO:0000256" key="4">
    <source>
        <dbReference type="ARBA" id="ARBA00022786"/>
    </source>
</evidence>
<accession>A0A428TUP5</accession>
<dbReference type="GO" id="GO:0000151">
    <property type="term" value="C:ubiquitin ligase complex"/>
    <property type="evidence" value="ECO:0007669"/>
    <property type="project" value="InterPro"/>
</dbReference>
<dbReference type="GO" id="GO:0006511">
    <property type="term" value="P:ubiquitin-dependent protein catabolic process"/>
    <property type="evidence" value="ECO:0007669"/>
    <property type="project" value="InterPro"/>
</dbReference>
<keyword evidence="9" id="KW-1185">Reference proteome</keyword>
<dbReference type="InterPro" id="IPR019474">
    <property type="entry name" value="Ub_conjug_fac_E4_core"/>
</dbReference>
<keyword evidence="3" id="KW-0808">Transferase</keyword>
<feature type="compositionally biased region" description="Low complexity" evidence="6">
    <location>
        <begin position="74"/>
        <end position="88"/>
    </location>
</feature>
<dbReference type="AlphaFoldDB" id="A0A428TUP5"/>
<dbReference type="GO" id="GO:0036503">
    <property type="term" value="P:ERAD pathway"/>
    <property type="evidence" value="ECO:0007669"/>
    <property type="project" value="InterPro"/>
</dbReference>
<dbReference type="InterPro" id="IPR045132">
    <property type="entry name" value="UBE4"/>
</dbReference>
<evidence type="ECO:0000256" key="2">
    <source>
        <dbReference type="ARBA" id="ARBA00004906"/>
    </source>
</evidence>
<keyword evidence="4" id="KW-0833">Ubl conjugation pathway</keyword>
<dbReference type="GO" id="GO:0000209">
    <property type="term" value="P:protein polyubiquitination"/>
    <property type="evidence" value="ECO:0007669"/>
    <property type="project" value="TreeGrafter"/>
</dbReference>
<dbReference type="GO" id="GO:0005737">
    <property type="term" value="C:cytoplasm"/>
    <property type="evidence" value="ECO:0007669"/>
    <property type="project" value="TreeGrafter"/>
</dbReference>
<gene>
    <name evidence="8" type="ORF">CEP52_006076</name>
</gene>
<evidence type="ECO:0000256" key="5">
    <source>
        <dbReference type="ARBA" id="ARBA00023242"/>
    </source>
</evidence>
<reference evidence="8 9" key="1">
    <citation type="submission" date="2017-06" db="EMBL/GenBank/DDBJ databases">
        <title>Comparative genomic analysis of Ambrosia Fusariam Clade fungi.</title>
        <authorList>
            <person name="Stajich J.E."/>
            <person name="Carrillo J."/>
            <person name="Kijimoto T."/>
            <person name="Eskalen A."/>
            <person name="O'Donnell K."/>
            <person name="Kasson M."/>
        </authorList>
    </citation>
    <scope>NUCLEOTIDE SEQUENCE [LARGE SCALE GENOMIC DNA]</scope>
    <source>
        <strain evidence="8 9">NRRL62579</strain>
    </source>
</reference>
<proteinExistence type="predicted"/>
<dbReference type="PANTHER" id="PTHR13931:SF2">
    <property type="entry name" value="UBIQUITIN CONJUGATION FACTOR E4 B"/>
    <property type="match status" value="1"/>
</dbReference>
<name>A0A428TUP5_9HYPO</name>
<comment type="pathway">
    <text evidence="2">Protein modification; protein ubiquitination.</text>
</comment>
<feature type="domain" description="Ubiquitin conjugation factor E4 core" evidence="7">
    <location>
        <begin position="351"/>
        <end position="478"/>
    </location>
</feature>
<feature type="compositionally biased region" description="Polar residues" evidence="6">
    <location>
        <begin position="97"/>
        <end position="120"/>
    </location>
</feature>
<feature type="region of interest" description="Disordered" evidence="6">
    <location>
        <begin position="1"/>
        <end position="124"/>
    </location>
</feature>
<dbReference type="GO" id="GO:0005634">
    <property type="term" value="C:nucleus"/>
    <property type="evidence" value="ECO:0007669"/>
    <property type="project" value="UniProtKB-SubCell"/>
</dbReference>
<organism evidence="8 9">
    <name type="scientific">Fusarium oligoseptatum</name>
    <dbReference type="NCBI Taxonomy" id="2604345"/>
    <lineage>
        <taxon>Eukaryota</taxon>
        <taxon>Fungi</taxon>
        <taxon>Dikarya</taxon>
        <taxon>Ascomycota</taxon>
        <taxon>Pezizomycotina</taxon>
        <taxon>Sordariomycetes</taxon>
        <taxon>Hypocreomycetidae</taxon>
        <taxon>Hypocreales</taxon>
        <taxon>Nectriaceae</taxon>
        <taxon>Fusarium</taxon>
        <taxon>Fusarium solani species complex</taxon>
    </lineage>
</organism>
<protein>
    <recommendedName>
        <fullName evidence="7">Ubiquitin conjugation factor E4 core domain-containing protein</fullName>
    </recommendedName>
</protein>
<sequence>MDPNEQPSWAGGDAPDKEKMEQIRARRLAKLGTSTPASSKSDENKAPGSESSNPSRTSTPKPQTTSTDSSRPKINITPSAPSSSSTANPFTKLVAKTENQSEPSSSTAGRPSPRPSNSQPESDEAYADRVLSQIFRITVDPHNMSNSHGHRMMFLPNLNQELNDSGEPLKLSAASLDQALMEAAGAWPQDKPLMHYFLPCWKRAVKTATQLKVTEGPRFEVHSEAKRLCMSNCLFALTMPDLYGREPDPRHDTLVPYLLKSIQDENGLCFNFIQEAIKRFDDDEAIPTLFNDAMVQISSKLGTLTMNDDYKPYVQAMLTYARFPRLIVNLAKHPCFNMAQSAPGIEKHTLLGPFFRLSPLQGEAVKSYFPGPRTIEKSKISIAQDALRMVLRTHQEDLWVIANAFIRAGVDTRSRTLDWFAYIMNTNHKRRGMRVDPREVASDGFMINVTTILDRFCEPFMDNDFSKVDKIDDNYFRKTAASEYQG</sequence>
<dbReference type="PANTHER" id="PTHR13931">
    <property type="entry name" value="UBIQUITINATION FACTOR E4"/>
    <property type="match status" value="1"/>
</dbReference>
<evidence type="ECO:0000259" key="7">
    <source>
        <dbReference type="Pfam" id="PF10408"/>
    </source>
</evidence>
<dbReference type="UniPathway" id="UPA00143"/>
<dbReference type="EMBL" id="NKCK01000050">
    <property type="protein sequence ID" value="RSM05780.1"/>
    <property type="molecule type" value="Genomic_DNA"/>
</dbReference>
<dbReference type="Proteomes" id="UP000287144">
    <property type="component" value="Unassembled WGS sequence"/>
</dbReference>
<dbReference type="STRING" id="1325735.A0A428TUP5"/>
<feature type="compositionally biased region" description="Basic and acidic residues" evidence="6">
    <location>
        <begin position="14"/>
        <end position="24"/>
    </location>
</feature>
<evidence type="ECO:0000313" key="9">
    <source>
        <dbReference type="Proteomes" id="UP000287144"/>
    </source>
</evidence>
<evidence type="ECO:0000256" key="6">
    <source>
        <dbReference type="SAM" id="MobiDB-lite"/>
    </source>
</evidence>
<evidence type="ECO:0000256" key="3">
    <source>
        <dbReference type="ARBA" id="ARBA00022679"/>
    </source>
</evidence>
<keyword evidence="5" id="KW-0539">Nucleus</keyword>
<comment type="caution">
    <text evidence="8">The sequence shown here is derived from an EMBL/GenBank/DDBJ whole genome shotgun (WGS) entry which is preliminary data.</text>
</comment>
<dbReference type="GO" id="GO:0034450">
    <property type="term" value="F:ubiquitin-ubiquitin ligase activity"/>
    <property type="evidence" value="ECO:0007669"/>
    <property type="project" value="InterPro"/>
</dbReference>
<feature type="compositionally biased region" description="Polar residues" evidence="6">
    <location>
        <begin position="49"/>
        <end position="69"/>
    </location>
</feature>
<evidence type="ECO:0000313" key="8">
    <source>
        <dbReference type="EMBL" id="RSM05780.1"/>
    </source>
</evidence>
<evidence type="ECO:0000256" key="1">
    <source>
        <dbReference type="ARBA" id="ARBA00004123"/>
    </source>
</evidence>